<organism evidence="4 5">
    <name type="scientific">Camelina sativa</name>
    <name type="common">False flax</name>
    <name type="synonym">Myagrum sativum</name>
    <dbReference type="NCBI Taxonomy" id="90675"/>
    <lineage>
        <taxon>Eukaryota</taxon>
        <taxon>Viridiplantae</taxon>
        <taxon>Streptophyta</taxon>
        <taxon>Embryophyta</taxon>
        <taxon>Tracheophyta</taxon>
        <taxon>Spermatophyta</taxon>
        <taxon>Magnoliopsida</taxon>
        <taxon>eudicotyledons</taxon>
        <taxon>Gunneridae</taxon>
        <taxon>Pentapetalae</taxon>
        <taxon>rosids</taxon>
        <taxon>malvids</taxon>
        <taxon>Brassicales</taxon>
        <taxon>Brassicaceae</taxon>
        <taxon>Camelineae</taxon>
        <taxon>Camelina</taxon>
    </lineage>
</organism>
<dbReference type="Proteomes" id="UP000694864">
    <property type="component" value="Chromosome 1"/>
</dbReference>
<evidence type="ECO:0000313" key="4">
    <source>
        <dbReference type="Proteomes" id="UP000694864"/>
    </source>
</evidence>
<keyword evidence="4" id="KW-1185">Reference proteome</keyword>
<evidence type="ECO:0000259" key="3">
    <source>
        <dbReference type="Pfam" id="PF06721"/>
    </source>
</evidence>
<proteinExistence type="predicted"/>
<protein>
    <submittedName>
        <fullName evidence="5">Uncharacterized protein LOC104789775 isoform X2</fullName>
    </submittedName>
</protein>
<dbReference type="Pfam" id="PF06721">
    <property type="entry name" value="DUF1204"/>
    <property type="match status" value="1"/>
</dbReference>
<keyword evidence="1" id="KW-0175">Coiled coil</keyword>
<dbReference type="GeneID" id="104789775"/>
<feature type="region of interest" description="Disordered" evidence="2">
    <location>
        <begin position="236"/>
        <end position="263"/>
    </location>
</feature>
<feature type="coiled-coil region" evidence="1">
    <location>
        <begin position="56"/>
        <end position="83"/>
    </location>
</feature>
<dbReference type="InterPro" id="IPR009596">
    <property type="entry name" value="DUF1204"/>
</dbReference>
<evidence type="ECO:0000256" key="2">
    <source>
        <dbReference type="SAM" id="MobiDB-lite"/>
    </source>
</evidence>
<sequence>MPIERMKEGDKIIDLANTAFELIGRINRLASGYERRVYDLESAASSTPSGPSVEQFKKLEAQLEEAFRSNQTLSGKISELELQRDVANSGQAALVSKLNMAEASCSQLQTALDSETTRLRARRHGFGRYQKMVAYHRVADRAQKILDRHKAQAEAVKASRPKLLEYNQALGNALMLEALVADGQISLLADGVQERVVVVAAELKEEILKIDIPDLNPGDFDISSIFAEPFPDPPEWVPSPGVADDSDSEFEGGAYNRSERAPVRMGKPRKKILFL</sequence>
<evidence type="ECO:0000256" key="1">
    <source>
        <dbReference type="SAM" id="Coils"/>
    </source>
</evidence>
<accession>A0ABM0ZCC5</accession>
<name>A0ABM0ZCC5_CAMSA</name>
<feature type="domain" description="DUF1204" evidence="3">
    <location>
        <begin position="100"/>
        <end position="255"/>
    </location>
</feature>
<reference evidence="5" key="2">
    <citation type="submission" date="2025-08" db="UniProtKB">
        <authorList>
            <consortium name="RefSeq"/>
        </authorList>
    </citation>
    <scope>IDENTIFICATION</scope>
    <source>
        <tissue evidence="5">Leaf</tissue>
    </source>
</reference>
<gene>
    <name evidence="5" type="primary">LOC104789775</name>
</gene>
<evidence type="ECO:0000313" key="5">
    <source>
        <dbReference type="RefSeq" id="XP_010513733.1"/>
    </source>
</evidence>
<dbReference type="RefSeq" id="XP_010513733.1">
    <property type="nucleotide sequence ID" value="XM_010515431.2"/>
</dbReference>
<reference evidence="4" key="1">
    <citation type="journal article" date="2014" name="Nat. Commun.">
        <title>The emerging biofuel crop Camelina sativa retains a highly undifferentiated hexaploid genome structure.</title>
        <authorList>
            <person name="Kagale S."/>
            <person name="Koh C."/>
            <person name="Nixon J."/>
            <person name="Bollina V."/>
            <person name="Clarke W.E."/>
            <person name="Tuteja R."/>
            <person name="Spillane C."/>
            <person name="Robinson S.J."/>
            <person name="Links M.G."/>
            <person name="Clarke C."/>
            <person name="Higgins E.E."/>
            <person name="Huebert T."/>
            <person name="Sharpe A.G."/>
            <person name="Parkin I.A."/>
        </authorList>
    </citation>
    <scope>NUCLEOTIDE SEQUENCE [LARGE SCALE GENOMIC DNA]</scope>
    <source>
        <strain evidence="4">cv. DH55</strain>
    </source>
</reference>